<comment type="caution">
    <text evidence="2">The sequence shown here is derived from an EMBL/GenBank/DDBJ whole genome shotgun (WGS) entry which is preliminary data.</text>
</comment>
<protein>
    <submittedName>
        <fullName evidence="2">Helix-turn-helix domain-containing protein</fullName>
    </submittedName>
</protein>
<reference evidence="2 3" key="1">
    <citation type="submission" date="2023-07" db="EMBL/GenBank/DDBJ databases">
        <authorList>
            <person name="Girao M."/>
            <person name="Carvalho M.F."/>
        </authorList>
    </citation>
    <scope>NUCLEOTIDE SEQUENCE [LARGE SCALE GENOMIC DNA]</scope>
    <source>
        <strain evidence="2 3">YIM65754</strain>
    </source>
</reference>
<proteinExistence type="predicted"/>
<evidence type="ECO:0000259" key="1">
    <source>
        <dbReference type="Pfam" id="PF12728"/>
    </source>
</evidence>
<dbReference type="Proteomes" id="UP001336020">
    <property type="component" value="Unassembled WGS sequence"/>
</dbReference>
<dbReference type="InterPro" id="IPR041657">
    <property type="entry name" value="HTH_17"/>
</dbReference>
<sequence length="109" mass="11891">MNFGPFDAKQAPSALARVIDDLGPDTAITFSAVPALLTVRQAADVLGSSRHHVARLIDTGALPAEFHGLHRRVSRADVLALADRQSRIRTEVLDSLAELSRREGLYDEF</sequence>
<dbReference type="RefSeq" id="WP_330134893.1">
    <property type="nucleotide sequence ID" value="NZ_JAUTXY010000009.1"/>
</dbReference>
<dbReference type="InterPro" id="IPR010093">
    <property type="entry name" value="SinI_DNA-bd"/>
</dbReference>
<name>A0ABU7LDN6_9NOCA</name>
<gene>
    <name evidence="2" type="ORF">Q7514_19305</name>
</gene>
<dbReference type="NCBIfam" id="TIGR01764">
    <property type="entry name" value="excise"/>
    <property type="match status" value="1"/>
</dbReference>
<evidence type="ECO:0000313" key="3">
    <source>
        <dbReference type="Proteomes" id="UP001336020"/>
    </source>
</evidence>
<accession>A0ABU7LDN6</accession>
<evidence type="ECO:0000313" key="2">
    <source>
        <dbReference type="EMBL" id="MEE2059670.1"/>
    </source>
</evidence>
<dbReference type="EMBL" id="JAUTXY010000009">
    <property type="protein sequence ID" value="MEE2059670.1"/>
    <property type="molecule type" value="Genomic_DNA"/>
</dbReference>
<feature type="domain" description="Helix-turn-helix" evidence="1">
    <location>
        <begin position="36"/>
        <end position="85"/>
    </location>
</feature>
<keyword evidence="3" id="KW-1185">Reference proteome</keyword>
<dbReference type="Pfam" id="PF12728">
    <property type="entry name" value="HTH_17"/>
    <property type="match status" value="1"/>
</dbReference>
<organism evidence="2 3">
    <name type="scientific">Rhodococcus artemisiae</name>
    <dbReference type="NCBI Taxonomy" id="714159"/>
    <lineage>
        <taxon>Bacteria</taxon>
        <taxon>Bacillati</taxon>
        <taxon>Actinomycetota</taxon>
        <taxon>Actinomycetes</taxon>
        <taxon>Mycobacteriales</taxon>
        <taxon>Nocardiaceae</taxon>
        <taxon>Rhodococcus</taxon>
    </lineage>
</organism>